<dbReference type="CDD" id="cd00590">
    <property type="entry name" value="RRM_SF"/>
    <property type="match status" value="1"/>
</dbReference>
<proteinExistence type="predicted"/>
<dbReference type="InterPro" id="IPR012677">
    <property type="entry name" value="Nucleotide-bd_a/b_plait_sf"/>
</dbReference>
<dbReference type="InterPro" id="IPR058942">
    <property type="entry name" value="AT3G52170-like"/>
</dbReference>
<dbReference type="GO" id="GO:0003723">
    <property type="term" value="F:RNA binding"/>
    <property type="evidence" value="ECO:0007669"/>
    <property type="project" value="UniProtKB-UniRule"/>
</dbReference>
<evidence type="ECO:0000256" key="1">
    <source>
        <dbReference type="PROSITE-ProRule" id="PRU00176"/>
    </source>
</evidence>
<feature type="compositionally biased region" description="Polar residues" evidence="2">
    <location>
        <begin position="405"/>
        <end position="419"/>
    </location>
</feature>
<dbReference type="PANTHER" id="PTHR34568:SF5">
    <property type="entry name" value="RNA-BINDING (RRM_RBD_RNP MOTIFS) FAMILY PROTEIN"/>
    <property type="match status" value="1"/>
</dbReference>
<evidence type="ECO:0000259" key="3">
    <source>
        <dbReference type="PROSITE" id="PS50102"/>
    </source>
</evidence>
<organism evidence="4">
    <name type="scientific">Daucus carota subsp. sativus</name>
    <name type="common">Carrot</name>
    <dbReference type="NCBI Taxonomy" id="79200"/>
    <lineage>
        <taxon>Eukaryota</taxon>
        <taxon>Viridiplantae</taxon>
        <taxon>Streptophyta</taxon>
        <taxon>Embryophyta</taxon>
        <taxon>Tracheophyta</taxon>
        <taxon>Spermatophyta</taxon>
        <taxon>Magnoliopsida</taxon>
        <taxon>eudicotyledons</taxon>
        <taxon>Gunneridae</taxon>
        <taxon>Pentapetalae</taxon>
        <taxon>asterids</taxon>
        <taxon>campanulids</taxon>
        <taxon>Apiales</taxon>
        <taxon>Apiaceae</taxon>
        <taxon>Apioideae</taxon>
        <taxon>Scandiceae</taxon>
        <taxon>Daucinae</taxon>
        <taxon>Daucus</taxon>
        <taxon>Daucus sect. Daucus</taxon>
    </lineage>
</organism>
<keyword evidence="1" id="KW-0694">RNA-binding</keyword>
<evidence type="ECO:0000256" key="2">
    <source>
        <dbReference type="SAM" id="MobiDB-lite"/>
    </source>
</evidence>
<feature type="region of interest" description="Disordered" evidence="2">
    <location>
        <begin position="405"/>
        <end position="424"/>
    </location>
</feature>
<dbReference type="SMART" id="SM00360">
    <property type="entry name" value="RRM"/>
    <property type="match status" value="1"/>
</dbReference>
<gene>
    <name evidence="4" type="ORF">DCAR_027325</name>
</gene>
<dbReference type="SUPFAM" id="SSF54928">
    <property type="entry name" value="RNA-binding domain, RBD"/>
    <property type="match status" value="1"/>
</dbReference>
<name>A0A175YP64_DAUCS</name>
<sequence length="744" mass="82587">MTTQENGSEKSGHGEASNTQETVVCSKNNIPPSEVPYKSGDILSDMMGDTVLDAKRRYNDVENKGSDTIQSSVQMISSTEDNSLSQAISNATENHCSEIMPNARTSTGVCDSPYQTGLPEAALDSSVNSVKLKGVLHNQNLFQKNKTRVLLKEFQEPFDKSEKLSSLIFEATRPWQQKDKEKMPLTGRGQQVENKMYVDRNDEKLIQPPGVEPENGHLESAGSSSETSKENVPNAHVSVENRLNHPDNQHNFLHISPDKVSDEDGKPASGGAAELSALFNNLIDHEAGKIMNKCNSLETDGHLEGSEEVSRENLTNPLDIDNLIHSIKVNPIGRQVASDSGSVISNKSDQNHYTDHIRVPSLVNIQNLNNGQQVSSSHTEKRSEKDSSVVTPVKIVNNNGKTCNQQKGNADSAALTANKSKSDPCVPPMRMRQLDKAQDTTSRESLYQNKVLVKFVHKDASEEDVINVLKCFGNILKIELSDAGQSSFKSAIVYFEKRQDMQKALQKTYHVLKGLALSVEAASSLESQHKKIIIPGLIGDPDAPVALLKNPTRTVAIKQMTCEICPRHIEEALAFCESNISGFFLGPSDSVAYVEFETEDGKERALAKQSIVVLGKHLFIFRVDAPRTTVVRIKTMSPLVRFKYTSTFRSLGKIRTVQVRSPLILDIHFCITEWPNMLQILNKLNGMQVNGMELRAEPAPIVPPDVLCHIYSQPEERNRLKGNMLRLLQKLEDSPFYREQKLRI</sequence>
<evidence type="ECO:0000313" key="4">
    <source>
        <dbReference type="EMBL" id="KZM85253.1"/>
    </source>
</evidence>
<dbReference type="InterPro" id="IPR000504">
    <property type="entry name" value="RRM_dom"/>
</dbReference>
<dbReference type="PANTHER" id="PTHR34568">
    <property type="entry name" value="RRM DOMAIN-CONTAINING PROTEIN"/>
    <property type="match status" value="1"/>
</dbReference>
<dbReference type="PROSITE" id="PS50102">
    <property type="entry name" value="RRM"/>
    <property type="match status" value="1"/>
</dbReference>
<comment type="caution">
    <text evidence="4">The sequence shown here is derived from an EMBL/GenBank/DDBJ whole genome shotgun (WGS) entry which is preliminary data.</text>
</comment>
<dbReference type="AlphaFoldDB" id="A0A175YP64"/>
<feature type="region of interest" description="Disordered" evidence="2">
    <location>
        <begin position="205"/>
        <end position="271"/>
    </location>
</feature>
<feature type="compositionally biased region" description="Polar residues" evidence="2">
    <location>
        <begin position="16"/>
        <end position="31"/>
    </location>
</feature>
<dbReference type="EMBL" id="LNRQ01000008">
    <property type="protein sequence ID" value="KZM85253.1"/>
    <property type="molecule type" value="Genomic_DNA"/>
</dbReference>
<accession>A0A175YP64</accession>
<feature type="domain" description="RRM" evidence="3">
    <location>
        <begin position="449"/>
        <end position="524"/>
    </location>
</feature>
<feature type="compositionally biased region" description="Basic and acidic residues" evidence="2">
    <location>
        <begin position="256"/>
        <end position="266"/>
    </location>
</feature>
<dbReference type="Pfam" id="PF00076">
    <property type="entry name" value="RRM_1"/>
    <property type="match status" value="1"/>
</dbReference>
<reference evidence="4" key="1">
    <citation type="journal article" date="2016" name="Nat. Genet.">
        <title>A high-quality carrot genome assembly provides new insights into carotenoid accumulation and asterid genome evolution.</title>
        <authorList>
            <person name="Iorizzo M."/>
            <person name="Ellison S."/>
            <person name="Senalik D."/>
            <person name="Zeng P."/>
            <person name="Satapoomin P."/>
            <person name="Huang J."/>
            <person name="Bowman M."/>
            <person name="Iovene M."/>
            <person name="Sanseverino W."/>
            <person name="Cavagnaro P."/>
            <person name="Yildiz M."/>
            <person name="Macko-Podgorni A."/>
            <person name="Moranska E."/>
            <person name="Grzebelus E."/>
            <person name="Grzebelus D."/>
            <person name="Ashrafi H."/>
            <person name="Zheng Z."/>
            <person name="Cheng S."/>
            <person name="Spooner D."/>
            <person name="Van Deynze A."/>
            <person name="Simon P."/>
        </authorList>
    </citation>
    <scope>NUCLEOTIDE SEQUENCE [LARGE SCALE GENOMIC DNA]</scope>
    <source>
        <tissue evidence="4">Leaf</tissue>
    </source>
</reference>
<dbReference type="Gramene" id="KZM85253">
    <property type="protein sequence ID" value="KZM85253"/>
    <property type="gene ID" value="DCAR_027325"/>
</dbReference>
<dbReference type="InterPro" id="IPR035979">
    <property type="entry name" value="RBD_domain_sf"/>
</dbReference>
<feature type="region of interest" description="Disordered" evidence="2">
    <location>
        <begin position="1"/>
        <end position="43"/>
    </location>
</feature>
<protein>
    <recommendedName>
        <fullName evidence="3">RRM domain-containing protein</fullName>
    </recommendedName>
</protein>
<dbReference type="Gene3D" id="3.30.70.330">
    <property type="match status" value="1"/>
</dbReference>